<reference evidence="1 2" key="1">
    <citation type="submission" date="2020-07" db="EMBL/GenBank/DDBJ databases">
        <title>Sequencing the genomes of 1000 actinobacteria strains.</title>
        <authorList>
            <person name="Klenk H.-P."/>
        </authorList>
    </citation>
    <scope>NUCLEOTIDE SEQUENCE [LARGE SCALE GENOMIC DNA]</scope>
    <source>
        <strain evidence="1 2">DSM 19082</strain>
    </source>
</reference>
<protein>
    <submittedName>
        <fullName evidence="1">Uncharacterized protein</fullName>
    </submittedName>
</protein>
<organism evidence="1 2">
    <name type="scientific">Nocardioides kongjuensis</name>
    <dbReference type="NCBI Taxonomy" id="349522"/>
    <lineage>
        <taxon>Bacteria</taxon>
        <taxon>Bacillati</taxon>
        <taxon>Actinomycetota</taxon>
        <taxon>Actinomycetes</taxon>
        <taxon>Propionibacteriales</taxon>
        <taxon>Nocardioidaceae</taxon>
        <taxon>Nocardioides</taxon>
    </lineage>
</organism>
<evidence type="ECO:0000313" key="2">
    <source>
        <dbReference type="Proteomes" id="UP000582231"/>
    </source>
</evidence>
<name>A0A852S3E2_9ACTN</name>
<keyword evidence="2" id="KW-1185">Reference proteome</keyword>
<sequence length="79" mass="8199">MGIPCENGAISPAPAIRHADLAAVVEMTQIHRRAVAAGDRPGPAELATPDPTLTLDRFAVESANHLRAASRSSSATQLT</sequence>
<comment type="caution">
    <text evidence="1">The sequence shown here is derived from an EMBL/GenBank/DDBJ whole genome shotgun (WGS) entry which is preliminary data.</text>
</comment>
<proteinExistence type="predicted"/>
<accession>A0A852S3E2</accession>
<dbReference type="AlphaFoldDB" id="A0A852S3E2"/>
<gene>
    <name evidence="1" type="ORF">BJ958_004838</name>
</gene>
<dbReference type="EMBL" id="JACCBF010000001">
    <property type="protein sequence ID" value="NYD33292.1"/>
    <property type="molecule type" value="Genomic_DNA"/>
</dbReference>
<evidence type="ECO:0000313" key="1">
    <source>
        <dbReference type="EMBL" id="NYD33292.1"/>
    </source>
</evidence>
<dbReference type="Proteomes" id="UP000582231">
    <property type="component" value="Unassembled WGS sequence"/>
</dbReference>